<reference evidence="2 3" key="1">
    <citation type="submission" date="2019-05" db="EMBL/GenBank/DDBJ databases">
        <title>Another draft genome of Portunus trituberculatus and its Hox gene families provides insights of decapod evolution.</title>
        <authorList>
            <person name="Jeong J.-H."/>
            <person name="Song I."/>
            <person name="Kim S."/>
            <person name="Choi T."/>
            <person name="Kim D."/>
            <person name="Ryu S."/>
            <person name="Kim W."/>
        </authorList>
    </citation>
    <scope>NUCLEOTIDE SEQUENCE [LARGE SCALE GENOMIC DNA]</scope>
    <source>
        <tissue evidence="2">Muscle</tissue>
    </source>
</reference>
<proteinExistence type="predicted"/>
<comment type="caution">
    <text evidence="2">The sequence shown here is derived from an EMBL/GenBank/DDBJ whole genome shotgun (WGS) entry which is preliminary data.</text>
</comment>
<feature type="transmembrane region" description="Helical" evidence="1">
    <location>
        <begin position="25"/>
        <end position="43"/>
    </location>
</feature>
<dbReference type="AlphaFoldDB" id="A0A5B7J5G8"/>
<keyword evidence="1" id="KW-0812">Transmembrane</keyword>
<evidence type="ECO:0000313" key="3">
    <source>
        <dbReference type="Proteomes" id="UP000324222"/>
    </source>
</evidence>
<accession>A0A5B7J5G8</accession>
<keyword evidence="1" id="KW-0472">Membrane</keyword>
<name>A0A5B7J5G8_PORTR</name>
<gene>
    <name evidence="2" type="ORF">E2C01_083667</name>
</gene>
<evidence type="ECO:0000256" key="1">
    <source>
        <dbReference type="SAM" id="Phobius"/>
    </source>
</evidence>
<dbReference type="Proteomes" id="UP000324222">
    <property type="component" value="Unassembled WGS sequence"/>
</dbReference>
<protein>
    <submittedName>
        <fullName evidence="2">Uncharacterized protein</fullName>
    </submittedName>
</protein>
<organism evidence="2 3">
    <name type="scientific">Portunus trituberculatus</name>
    <name type="common">Swimming crab</name>
    <name type="synonym">Neptunus trituberculatus</name>
    <dbReference type="NCBI Taxonomy" id="210409"/>
    <lineage>
        <taxon>Eukaryota</taxon>
        <taxon>Metazoa</taxon>
        <taxon>Ecdysozoa</taxon>
        <taxon>Arthropoda</taxon>
        <taxon>Crustacea</taxon>
        <taxon>Multicrustacea</taxon>
        <taxon>Malacostraca</taxon>
        <taxon>Eumalacostraca</taxon>
        <taxon>Eucarida</taxon>
        <taxon>Decapoda</taxon>
        <taxon>Pleocyemata</taxon>
        <taxon>Brachyura</taxon>
        <taxon>Eubrachyura</taxon>
        <taxon>Portunoidea</taxon>
        <taxon>Portunidae</taxon>
        <taxon>Portuninae</taxon>
        <taxon>Portunus</taxon>
    </lineage>
</organism>
<evidence type="ECO:0000313" key="2">
    <source>
        <dbReference type="EMBL" id="MPC88747.1"/>
    </source>
</evidence>
<sequence length="60" mass="7016">MHSGRRRPHALLRHPRGLFSFSSPFSMEVLAISMKLALLWPMIHGRRMSRGRIHSPQLNR</sequence>
<keyword evidence="1" id="KW-1133">Transmembrane helix</keyword>
<dbReference type="EMBL" id="VSRR010078843">
    <property type="protein sequence ID" value="MPC88747.1"/>
    <property type="molecule type" value="Genomic_DNA"/>
</dbReference>
<keyword evidence="3" id="KW-1185">Reference proteome</keyword>